<protein>
    <recommendedName>
        <fullName evidence="11">AI-2E family transporter</fullName>
    </recommendedName>
</protein>
<keyword evidence="4" id="KW-1003">Cell membrane</keyword>
<keyword evidence="7 8" id="KW-0472">Membrane</keyword>
<feature type="transmembrane region" description="Helical" evidence="8">
    <location>
        <begin position="39"/>
        <end position="58"/>
    </location>
</feature>
<reference evidence="9 10" key="1">
    <citation type="journal article" date="2019" name="Appl. Microbiol. Biotechnol.">
        <title>Uncovering carbohydrate metabolism through a genotype-phenotype association study of 56 lactic acid bacteria genomes.</title>
        <authorList>
            <person name="Buron-Moles G."/>
            <person name="Chailyan A."/>
            <person name="Dolejs I."/>
            <person name="Forster J."/>
            <person name="Miks M.H."/>
        </authorList>
    </citation>
    <scope>NUCLEOTIDE SEQUENCE [LARGE SCALE GENOMIC DNA]</scope>
    <source>
        <strain evidence="9 10">ATCC 700006</strain>
    </source>
</reference>
<evidence type="ECO:0000256" key="7">
    <source>
        <dbReference type="ARBA" id="ARBA00023136"/>
    </source>
</evidence>
<evidence type="ECO:0000256" key="2">
    <source>
        <dbReference type="ARBA" id="ARBA00009773"/>
    </source>
</evidence>
<feature type="transmembrane region" description="Helical" evidence="8">
    <location>
        <begin position="10"/>
        <end position="27"/>
    </location>
</feature>
<feature type="transmembrane region" description="Helical" evidence="8">
    <location>
        <begin position="79"/>
        <end position="100"/>
    </location>
</feature>
<evidence type="ECO:0000313" key="9">
    <source>
        <dbReference type="EMBL" id="TDG68509.1"/>
    </source>
</evidence>
<evidence type="ECO:0000256" key="6">
    <source>
        <dbReference type="ARBA" id="ARBA00022989"/>
    </source>
</evidence>
<dbReference type="EMBL" id="PUFI01000013">
    <property type="protein sequence ID" value="TDG68509.1"/>
    <property type="molecule type" value="Genomic_DNA"/>
</dbReference>
<comment type="subcellular location">
    <subcellularLocation>
        <location evidence="1">Cell membrane</location>
        <topology evidence="1">Multi-pass membrane protein</topology>
    </subcellularLocation>
</comment>
<dbReference type="Pfam" id="PF01594">
    <property type="entry name" value="AI-2E_transport"/>
    <property type="match status" value="1"/>
</dbReference>
<keyword evidence="10" id="KW-1185">Reference proteome</keyword>
<comment type="caution">
    <text evidence="9">The sequence shown here is derived from an EMBL/GenBank/DDBJ whole genome shotgun (WGS) entry which is preliminary data.</text>
</comment>
<gene>
    <name evidence="9" type="ORF">C5L23_000111</name>
</gene>
<evidence type="ECO:0000313" key="10">
    <source>
        <dbReference type="Proteomes" id="UP000295681"/>
    </source>
</evidence>
<sequence>MFTNERHKRLFFWTIELLAIAILVYVVSRFDFLMRPISVFISTVFVPIVSAGFLYYVLKPILGLIEKIKIKGKAIPHRLAVIMTFLLFIGVIVLALALLVPTLVKEISNLITALPAFVNDLQKFVNELTAERWFRALDLNVNVDQIKGTVSKYAASVLTGTASTLGVVISTVTSVTINIVTIPIVLFYMLNDGDKLVPTLKKNFASRHADNIEELTDKMDRTIERYISGQAIEMLFVGIAMAIGYLIIGQPYAWLLAVIAGITNIVPYIGPWLGVIPALVVASTQSMQQVIFVIIVMTIVQQIDGNFIYPNVIGKSLKIHPLTIMILLMVAGNLWGIVGMILIVPVYAVIREIVKYALKLHQLTKNVEQINKYKP</sequence>
<feature type="transmembrane region" description="Helical" evidence="8">
    <location>
        <begin position="254"/>
        <end position="283"/>
    </location>
</feature>
<evidence type="ECO:0000256" key="8">
    <source>
        <dbReference type="SAM" id="Phobius"/>
    </source>
</evidence>
<accession>A0A4R5N9W2</accession>
<dbReference type="GO" id="GO:0055085">
    <property type="term" value="P:transmembrane transport"/>
    <property type="evidence" value="ECO:0007669"/>
    <property type="project" value="TreeGrafter"/>
</dbReference>
<dbReference type="Proteomes" id="UP000295681">
    <property type="component" value="Unassembled WGS sequence"/>
</dbReference>
<evidence type="ECO:0000256" key="1">
    <source>
        <dbReference type="ARBA" id="ARBA00004651"/>
    </source>
</evidence>
<dbReference type="InterPro" id="IPR002549">
    <property type="entry name" value="AI-2E-like"/>
</dbReference>
<keyword evidence="3" id="KW-0813">Transport</keyword>
<evidence type="ECO:0000256" key="5">
    <source>
        <dbReference type="ARBA" id="ARBA00022692"/>
    </source>
</evidence>
<evidence type="ECO:0008006" key="11">
    <source>
        <dbReference type="Google" id="ProtNLM"/>
    </source>
</evidence>
<dbReference type="PANTHER" id="PTHR21716">
    <property type="entry name" value="TRANSMEMBRANE PROTEIN"/>
    <property type="match status" value="1"/>
</dbReference>
<proteinExistence type="inferred from homology"/>
<dbReference type="GO" id="GO:0005886">
    <property type="term" value="C:plasma membrane"/>
    <property type="evidence" value="ECO:0007669"/>
    <property type="project" value="UniProtKB-SubCell"/>
</dbReference>
<evidence type="ECO:0000256" key="4">
    <source>
        <dbReference type="ARBA" id="ARBA00022475"/>
    </source>
</evidence>
<name>A0A4R5N9W2_9LACO</name>
<evidence type="ECO:0000256" key="3">
    <source>
        <dbReference type="ARBA" id="ARBA00022448"/>
    </source>
</evidence>
<dbReference type="PANTHER" id="PTHR21716:SF53">
    <property type="entry name" value="PERMEASE PERM-RELATED"/>
    <property type="match status" value="1"/>
</dbReference>
<feature type="transmembrane region" description="Helical" evidence="8">
    <location>
        <begin position="290"/>
        <end position="309"/>
    </location>
</feature>
<keyword evidence="5 8" id="KW-0812">Transmembrane</keyword>
<keyword evidence="6 8" id="KW-1133">Transmembrane helix</keyword>
<organism evidence="9 10">
    <name type="scientific">Leuconostoc fallax</name>
    <dbReference type="NCBI Taxonomy" id="1251"/>
    <lineage>
        <taxon>Bacteria</taxon>
        <taxon>Bacillati</taxon>
        <taxon>Bacillota</taxon>
        <taxon>Bacilli</taxon>
        <taxon>Lactobacillales</taxon>
        <taxon>Lactobacillaceae</taxon>
        <taxon>Leuconostoc</taxon>
    </lineage>
</organism>
<dbReference type="AlphaFoldDB" id="A0A4R5N9W2"/>
<dbReference type="RefSeq" id="WP_133264326.1">
    <property type="nucleotide sequence ID" value="NZ_JAGYGP010000007.1"/>
</dbReference>
<feature type="transmembrane region" description="Helical" evidence="8">
    <location>
        <begin position="226"/>
        <end position="248"/>
    </location>
</feature>
<feature type="transmembrane region" description="Helical" evidence="8">
    <location>
        <begin position="165"/>
        <end position="190"/>
    </location>
</feature>
<feature type="transmembrane region" description="Helical" evidence="8">
    <location>
        <begin position="321"/>
        <end position="350"/>
    </location>
</feature>
<comment type="similarity">
    <text evidence="2">Belongs to the autoinducer-2 exporter (AI-2E) (TC 2.A.86) family.</text>
</comment>